<dbReference type="AlphaFoldDB" id="A0AAD7DII1"/>
<reference evidence="1" key="1">
    <citation type="submission" date="2023-03" db="EMBL/GenBank/DDBJ databases">
        <title>Massive genome expansion in bonnet fungi (Mycena s.s.) driven by repeated elements and novel gene families across ecological guilds.</title>
        <authorList>
            <consortium name="Lawrence Berkeley National Laboratory"/>
            <person name="Harder C.B."/>
            <person name="Miyauchi S."/>
            <person name="Viragh M."/>
            <person name="Kuo A."/>
            <person name="Thoen E."/>
            <person name="Andreopoulos B."/>
            <person name="Lu D."/>
            <person name="Skrede I."/>
            <person name="Drula E."/>
            <person name="Henrissat B."/>
            <person name="Morin E."/>
            <person name="Kohler A."/>
            <person name="Barry K."/>
            <person name="LaButti K."/>
            <person name="Morin E."/>
            <person name="Salamov A."/>
            <person name="Lipzen A."/>
            <person name="Mereny Z."/>
            <person name="Hegedus B."/>
            <person name="Baldrian P."/>
            <person name="Stursova M."/>
            <person name="Weitz H."/>
            <person name="Taylor A."/>
            <person name="Grigoriev I.V."/>
            <person name="Nagy L.G."/>
            <person name="Martin F."/>
            <person name="Kauserud H."/>
        </authorList>
    </citation>
    <scope>NUCLEOTIDE SEQUENCE</scope>
    <source>
        <strain evidence="1">CBHHK067</strain>
    </source>
</reference>
<dbReference type="Proteomes" id="UP001221757">
    <property type="component" value="Unassembled WGS sequence"/>
</dbReference>
<keyword evidence="2" id="KW-1185">Reference proteome</keyword>
<gene>
    <name evidence="1" type="ORF">B0H17DRAFT_1179254</name>
</gene>
<sequence length="167" mass="18773">MPVRYWQSADSLRLAADSVSERILVAERDAAALFVGEKSEFKRDKGTQLKHRRSEMRGGRLMRKGRDDVLWTGLVEDSIPGGGKRPAILGASFEETQGRRQDGTRSSSRAGIWLEPAVIRSGLRCQITERQTTRVRGAEPWKSRSGLLYGFLTFPRVARGRGDVREE</sequence>
<organism evidence="1 2">
    <name type="scientific">Mycena rosella</name>
    <name type="common">Pink bonnet</name>
    <name type="synonym">Agaricus rosellus</name>
    <dbReference type="NCBI Taxonomy" id="1033263"/>
    <lineage>
        <taxon>Eukaryota</taxon>
        <taxon>Fungi</taxon>
        <taxon>Dikarya</taxon>
        <taxon>Basidiomycota</taxon>
        <taxon>Agaricomycotina</taxon>
        <taxon>Agaricomycetes</taxon>
        <taxon>Agaricomycetidae</taxon>
        <taxon>Agaricales</taxon>
        <taxon>Marasmiineae</taxon>
        <taxon>Mycenaceae</taxon>
        <taxon>Mycena</taxon>
    </lineage>
</organism>
<protein>
    <submittedName>
        <fullName evidence="1">Uncharacterized protein</fullName>
    </submittedName>
</protein>
<dbReference type="EMBL" id="JARKIE010000051">
    <property type="protein sequence ID" value="KAJ7692543.1"/>
    <property type="molecule type" value="Genomic_DNA"/>
</dbReference>
<proteinExistence type="predicted"/>
<accession>A0AAD7DII1</accession>
<evidence type="ECO:0000313" key="2">
    <source>
        <dbReference type="Proteomes" id="UP001221757"/>
    </source>
</evidence>
<comment type="caution">
    <text evidence="1">The sequence shown here is derived from an EMBL/GenBank/DDBJ whole genome shotgun (WGS) entry which is preliminary data.</text>
</comment>
<name>A0AAD7DII1_MYCRO</name>
<evidence type="ECO:0000313" key="1">
    <source>
        <dbReference type="EMBL" id="KAJ7692543.1"/>
    </source>
</evidence>